<dbReference type="PANTHER" id="PTHR13061:SF56">
    <property type="entry name" value="PROTEIN YRDA"/>
    <property type="match status" value="1"/>
</dbReference>
<dbReference type="InterPro" id="IPR001451">
    <property type="entry name" value="Hexapep"/>
</dbReference>
<dbReference type="PATRIC" id="fig|449.7.peg.2581"/>
<keyword evidence="2" id="KW-1185">Reference proteome</keyword>
<accession>A0A0A8UL47</accession>
<gene>
    <name evidence="1" type="ORF">LHA_0474</name>
</gene>
<sequence>MSPIRTFENKHPHLGERVYIDPQATVIGNVHLGNDVSIWPMAVVRGDVNYIRIGNSCNIQDGAILHVTHDGPYTPGGKPLILGEGITIGHKVVLHACSIEDFCLVGMGALILDGVYIEHHVMLAAGSVVPPGKRLQSGYLYLGNPAKAIRLLTSDELANLEYSANHYVNLKNKYLIL</sequence>
<protein>
    <submittedName>
        <fullName evidence="1">Putative transferase</fullName>
    </submittedName>
</protein>
<dbReference type="Pfam" id="PF00132">
    <property type="entry name" value="Hexapep"/>
    <property type="match status" value="1"/>
</dbReference>
<name>A0A0A8UL47_LEGHA</name>
<dbReference type="AlphaFoldDB" id="A0A0A8UL47"/>
<dbReference type="HOGENOM" id="CLU_064827_7_0_6"/>
<dbReference type="Gene3D" id="2.160.10.10">
    <property type="entry name" value="Hexapeptide repeat proteins"/>
    <property type="match status" value="1"/>
</dbReference>
<evidence type="ECO:0000313" key="1">
    <source>
        <dbReference type="EMBL" id="CEK09570.1"/>
    </source>
</evidence>
<dbReference type="RefSeq" id="WP_045105088.1">
    <property type="nucleotide sequence ID" value="NZ_LN681225.1"/>
</dbReference>
<dbReference type="OrthoDB" id="9803036at2"/>
<dbReference type="SUPFAM" id="SSF51161">
    <property type="entry name" value="Trimeric LpxA-like enzymes"/>
    <property type="match status" value="1"/>
</dbReference>
<evidence type="ECO:0000313" key="2">
    <source>
        <dbReference type="Proteomes" id="UP000032803"/>
    </source>
</evidence>
<dbReference type="PANTHER" id="PTHR13061">
    <property type="entry name" value="DYNACTIN SUBUNIT P25"/>
    <property type="match status" value="1"/>
</dbReference>
<dbReference type="STRING" id="449.LHA_0474"/>
<dbReference type="GO" id="GO:0016740">
    <property type="term" value="F:transferase activity"/>
    <property type="evidence" value="ECO:0007669"/>
    <property type="project" value="UniProtKB-KW"/>
</dbReference>
<organism evidence="1 2">
    <name type="scientific">Legionella hackeliae</name>
    <dbReference type="NCBI Taxonomy" id="449"/>
    <lineage>
        <taxon>Bacteria</taxon>
        <taxon>Pseudomonadati</taxon>
        <taxon>Pseudomonadota</taxon>
        <taxon>Gammaproteobacteria</taxon>
        <taxon>Legionellales</taxon>
        <taxon>Legionellaceae</taxon>
        <taxon>Legionella</taxon>
    </lineage>
</organism>
<keyword evidence="1" id="KW-0808">Transferase</keyword>
<dbReference type="Proteomes" id="UP000032803">
    <property type="component" value="Chromosome I"/>
</dbReference>
<dbReference type="InterPro" id="IPR047324">
    <property type="entry name" value="LbH_gamma_CA-like"/>
</dbReference>
<proteinExistence type="predicted"/>
<dbReference type="InterPro" id="IPR011004">
    <property type="entry name" value="Trimer_LpxA-like_sf"/>
</dbReference>
<dbReference type="EMBL" id="LN681225">
    <property type="protein sequence ID" value="CEK09570.1"/>
    <property type="molecule type" value="Genomic_DNA"/>
</dbReference>
<dbReference type="InterPro" id="IPR050484">
    <property type="entry name" value="Transf_Hexapept/Carb_Anhydrase"/>
</dbReference>
<reference evidence="2" key="1">
    <citation type="submission" date="2014-09" db="EMBL/GenBank/DDBJ databases">
        <authorList>
            <person name="Gomez-Valero L."/>
        </authorList>
    </citation>
    <scope>NUCLEOTIDE SEQUENCE [LARGE SCALE GENOMIC DNA]</scope>
    <source>
        <strain evidence="2">ATCC35250</strain>
    </source>
</reference>
<dbReference type="CDD" id="cd04645">
    <property type="entry name" value="LbH_gamma_CA_like"/>
    <property type="match status" value="1"/>
</dbReference>
<dbReference type="KEGG" id="lha:LHA_0474"/>